<protein>
    <recommendedName>
        <fullName evidence="1">GST N-terminal domain-containing protein</fullName>
    </recommendedName>
</protein>
<dbReference type="Gene3D" id="1.20.1050.10">
    <property type="match status" value="1"/>
</dbReference>
<dbReference type="GO" id="GO:0006749">
    <property type="term" value="P:glutathione metabolic process"/>
    <property type="evidence" value="ECO:0007669"/>
    <property type="project" value="TreeGrafter"/>
</dbReference>
<dbReference type="Pfam" id="PF22041">
    <property type="entry name" value="GST_C_7"/>
    <property type="match status" value="1"/>
</dbReference>
<dbReference type="OrthoDB" id="4951845at2759"/>
<dbReference type="PANTHER" id="PTHR42673:SF4">
    <property type="entry name" value="MALEYLACETOACETATE ISOMERASE"/>
    <property type="match status" value="1"/>
</dbReference>
<dbReference type="GO" id="GO:0016034">
    <property type="term" value="F:maleylacetoacetate isomerase activity"/>
    <property type="evidence" value="ECO:0007669"/>
    <property type="project" value="TreeGrafter"/>
</dbReference>
<feature type="domain" description="GST N-terminal" evidence="1">
    <location>
        <begin position="8"/>
        <end position="99"/>
    </location>
</feature>
<dbReference type="InterPro" id="IPR036249">
    <property type="entry name" value="Thioredoxin-like_sf"/>
</dbReference>
<organism evidence="2">
    <name type="scientific">Psilocybe cubensis</name>
    <name type="common">Psychedelic mushroom</name>
    <name type="synonym">Stropharia cubensis</name>
    <dbReference type="NCBI Taxonomy" id="181762"/>
    <lineage>
        <taxon>Eukaryota</taxon>
        <taxon>Fungi</taxon>
        <taxon>Dikarya</taxon>
        <taxon>Basidiomycota</taxon>
        <taxon>Agaricomycotina</taxon>
        <taxon>Agaricomycetes</taxon>
        <taxon>Agaricomycetidae</taxon>
        <taxon>Agaricales</taxon>
        <taxon>Agaricineae</taxon>
        <taxon>Strophariaceae</taxon>
        <taxon>Psilocybe</taxon>
    </lineage>
</organism>
<proteinExistence type="predicted"/>
<dbReference type="PANTHER" id="PTHR42673">
    <property type="entry name" value="MALEYLACETOACETATE ISOMERASE"/>
    <property type="match status" value="1"/>
</dbReference>
<reference evidence="2" key="1">
    <citation type="submission" date="2021-02" db="EMBL/GenBank/DDBJ databases">
        <title>Psilocybe cubensis genome.</title>
        <authorList>
            <person name="Mckernan K.J."/>
            <person name="Crawford S."/>
            <person name="Trippe A."/>
            <person name="Kane L.T."/>
            <person name="Mclaughlin S."/>
        </authorList>
    </citation>
    <scope>NUCLEOTIDE SEQUENCE [LARGE SCALE GENOMIC DNA]</scope>
    <source>
        <strain evidence="2">MGC-MH-2018</strain>
    </source>
</reference>
<dbReference type="Gene3D" id="3.40.30.10">
    <property type="entry name" value="Glutaredoxin"/>
    <property type="match status" value="1"/>
</dbReference>
<comment type="caution">
    <text evidence="2">The sequence shown here is derived from an EMBL/GenBank/DDBJ whole genome shotgun (WGS) entry which is preliminary data.</text>
</comment>
<accession>A0A8H7XQL6</accession>
<dbReference type="InterPro" id="IPR004045">
    <property type="entry name" value="Glutathione_S-Trfase_N"/>
</dbReference>
<evidence type="ECO:0000259" key="1">
    <source>
        <dbReference type="PROSITE" id="PS50404"/>
    </source>
</evidence>
<evidence type="ECO:0000313" key="2">
    <source>
        <dbReference type="EMBL" id="KAG5165023.1"/>
    </source>
</evidence>
<name>A0A8H7XQL6_PSICU</name>
<dbReference type="EMBL" id="JAFIQS010000010">
    <property type="protein sequence ID" value="KAG5165023.1"/>
    <property type="molecule type" value="Genomic_DNA"/>
</dbReference>
<dbReference type="InterPro" id="IPR036282">
    <property type="entry name" value="Glutathione-S-Trfase_C_sf"/>
</dbReference>
<dbReference type="GO" id="GO:0006559">
    <property type="term" value="P:L-phenylalanine catabolic process"/>
    <property type="evidence" value="ECO:0007669"/>
    <property type="project" value="TreeGrafter"/>
</dbReference>
<sequence>MTIIFYDIPSSLEGNAWSPNTFKTRYTLNFKGIPYVTEWVEYPDIEPLCKKLGIKATSKNPDGTDHYTLPAIHDPSTGVYIADSVLIAEYLDKTYPDTPPVFPHNTLGLQHAFAAAFSSSLSPLWEFILPDTCLVLNPPSKEYFRRTREIAFGKTLVELRPKGEYAEKRWAEFKAGLGKVDEWYSKVDGPFLLGSEVSWADIIVASYLVWLKIVWKVDGERWKDVAEWHGGRWSRIIDSLDAYTAIH</sequence>
<dbReference type="PROSITE" id="PS50404">
    <property type="entry name" value="GST_NTER"/>
    <property type="match status" value="1"/>
</dbReference>
<dbReference type="InterPro" id="IPR054416">
    <property type="entry name" value="GST_UstS-like_C"/>
</dbReference>
<dbReference type="AlphaFoldDB" id="A0A8H7XQL6"/>
<dbReference type="SUPFAM" id="SSF47616">
    <property type="entry name" value="GST C-terminal domain-like"/>
    <property type="match status" value="1"/>
</dbReference>
<gene>
    <name evidence="2" type="ORF">JR316_009717</name>
</gene>
<dbReference type="SUPFAM" id="SSF52833">
    <property type="entry name" value="Thioredoxin-like"/>
    <property type="match status" value="1"/>
</dbReference>
<dbReference type="GO" id="GO:0004364">
    <property type="term" value="F:glutathione transferase activity"/>
    <property type="evidence" value="ECO:0007669"/>
    <property type="project" value="TreeGrafter"/>
</dbReference>
<dbReference type="Pfam" id="PF13409">
    <property type="entry name" value="GST_N_2"/>
    <property type="match status" value="1"/>
</dbReference>